<reference evidence="3 4" key="1">
    <citation type="journal article" date="2018" name="PLoS Genet.">
        <title>Population sequencing reveals clonal diversity and ancestral inbreeding in the grapevine cultivar Chardonnay.</title>
        <authorList>
            <person name="Roach M.J."/>
            <person name="Johnson D.L."/>
            <person name="Bohlmann J."/>
            <person name="van Vuuren H.J."/>
            <person name="Jones S.J."/>
            <person name="Pretorius I.S."/>
            <person name="Schmidt S.A."/>
            <person name="Borneman A.R."/>
        </authorList>
    </citation>
    <scope>NUCLEOTIDE SEQUENCE [LARGE SCALE GENOMIC DNA]</scope>
    <source>
        <strain evidence="4">cv. Chardonnay</strain>
        <tissue evidence="3">Leaf</tissue>
    </source>
</reference>
<dbReference type="Pfam" id="PF00078">
    <property type="entry name" value="RVT_1"/>
    <property type="match status" value="1"/>
</dbReference>
<dbReference type="AlphaFoldDB" id="A0A438EUH1"/>
<dbReference type="Gene3D" id="3.30.70.270">
    <property type="match status" value="1"/>
</dbReference>
<dbReference type="InterPro" id="IPR036397">
    <property type="entry name" value="RNaseH_sf"/>
</dbReference>
<dbReference type="CDD" id="cd01647">
    <property type="entry name" value="RT_LTR"/>
    <property type="match status" value="1"/>
</dbReference>
<evidence type="ECO:0000259" key="2">
    <source>
        <dbReference type="Pfam" id="PF13456"/>
    </source>
</evidence>
<dbReference type="InterPro" id="IPR053134">
    <property type="entry name" value="RNA-dir_DNA_polymerase"/>
</dbReference>
<evidence type="ECO:0000259" key="1">
    <source>
        <dbReference type="Pfam" id="PF00078"/>
    </source>
</evidence>
<feature type="domain" description="RNase H type-1" evidence="2">
    <location>
        <begin position="469"/>
        <end position="535"/>
    </location>
</feature>
<dbReference type="GO" id="GO:0004523">
    <property type="term" value="F:RNA-DNA hybrid ribonuclease activity"/>
    <property type="evidence" value="ECO:0007669"/>
    <property type="project" value="InterPro"/>
</dbReference>
<dbReference type="InterPro" id="IPR043502">
    <property type="entry name" value="DNA/RNA_pol_sf"/>
</dbReference>
<dbReference type="InterPro" id="IPR002156">
    <property type="entry name" value="RNaseH_domain"/>
</dbReference>
<dbReference type="EMBL" id="QGNW01001184">
    <property type="protein sequence ID" value="RVW51345.1"/>
    <property type="molecule type" value="Genomic_DNA"/>
</dbReference>
<dbReference type="PANTHER" id="PTHR24559:SF457">
    <property type="entry name" value="RNA-DIRECTED DNA POLYMERASE HOMOLOG"/>
    <property type="match status" value="1"/>
</dbReference>
<evidence type="ECO:0000313" key="4">
    <source>
        <dbReference type="Proteomes" id="UP000288805"/>
    </source>
</evidence>
<dbReference type="SUPFAM" id="SSF53098">
    <property type="entry name" value="Ribonuclease H-like"/>
    <property type="match status" value="1"/>
</dbReference>
<name>A0A438EUH1_VITVI</name>
<dbReference type="GO" id="GO:0003676">
    <property type="term" value="F:nucleic acid binding"/>
    <property type="evidence" value="ECO:0007669"/>
    <property type="project" value="InterPro"/>
</dbReference>
<protein>
    <submittedName>
        <fullName evidence="3">Transposon Tf2-12 polyprotein</fullName>
    </submittedName>
</protein>
<dbReference type="Gene3D" id="3.30.420.10">
    <property type="entry name" value="Ribonuclease H-like superfamily/Ribonuclease H"/>
    <property type="match status" value="1"/>
</dbReference>
<dbReference type="InterPro" id="IPR012337">
    <property type="entry name" value="RNaseH-like_sf"/>
</dbReference>
<feature type="domain" description="Reverse transcriptase" evidence="1">
    <location>
        <begin position="240"/>
        <end position="303"/>
    </location>
</feature>
<dbReference type="PANTHER" id="PTHR24559">
    <property type="entry name" value="TRANSPOSON TY3-I GAG-POL POLYPROTEIN"/>
    <property type="match status" value="1"/>
</dbReference>
<evidence type="ECO:0000313" key="3">
    <source>
        <dbReference type="EMBL" id="RVW51345.1"/>
    </source>
</evidence>
<dbReference type="InterPro" id="IPR043128">
    <property type="entry name" value="Rev_trsase/Diguanyl_cyclase"/>
</dbReference>
<proteinExistence type="predicted"/>
<sequence>MTLCFSDETDEHGTFAEVEDIVDGAAPHDEYIDKMLALSLSQIEETIQPGLASSFDLLGHVGIVEGASDFVDPPLSFDVLSGDTEIVDFGTADQPRELRIGSDLSTDERDSLIQLLRSYLDVFAWSYEDMPGLDPSIVQHREKEIQKQLSVGFLSVVEYPEWLANVVPVPKKDGKVRVCVDFRDLNKASPKDDFPLPHIDMLVDSTAGHSMLSFMDGFSGTSHAIRIEERRSHISESSDHLFHDMMHRDVEVYVDDMIVKSRDRSDHLAALERFFERIRQFRLRLNPKKCTFGVTSGKLLGYMVSERGIEVDPDKIRAILDMPAEDRERGQRLPGQTSCQRAFERIREYLLSPPFWRLLHQAVLYSILVRIRRGLGCMLAQLDDSGKDRAIYYLSKRMLDYETKVHQREHCSRSLASLPVSDARAIDDDFPDEDVAAVTSLSGWRMYFDGGQPFWIWDRRLVDIPSCPRAGIRQMEVFGDSNLVLRQIQGEWKTRDVKLKPYHAYLELLVGRFDDLRYTHLPRAQNQFADALATLASMIDIPVDATVRPLLIESRSAPAYCC</sequence>
<accession>A0A438EUH1</accession>
<gene>
    <name evidence="3" type="primary">Tf2-12_34</name>
    <name evidence="3" type="ORF">CK203_075437</name>
</gene>
<organism evidence="3 4">
    <name type="scientific">Vitis vinifera</name>
    <name type="common">Grape</name>
    <dbReference type="NCBI Taxonomy" id="29760"/>
    <lineage>
        <taxon>Eukaryota</taxon>
        <taxon>Viridiplantae</taxon>
        <taxon>Streptophyta</taxon>
        <taxon>Embryophyta</taxon>
        <taxon>Tracheophyta</taxon>
        <taxon>Spermatophyta</taxon>
        <taxon>Magnoliopsida</taxon>
        <taxon>eudicotyledons</taxon>
        <taxon>Gunneridae</taxon>
        <taxon>Pentapetalae</taxon>
        <taxon>rosids</taxon>
        <taxon>Vitales</taxon>
        <taxon>Vitaceae</taxon>
        <taxon>Viteae</taxon>
        <taxon>Vitis</taxon>
    </lineage>
</organism>
<dbReference type="SUPFAM" id="SSF56672">
    <property type="entry name" value="DNA/RNA polymerases"/>
    <property type="match status" value="1"/>
</dbReference>
<comment type="caution">
    <text evidence="3">The sequence shown here is derived from an EMBL/GenBank/DDBJ whole genome shotgun (WGS) entry which is preliminary data.</text>
</comment>
<dbReference type="Pfam" id="PF13456">
    <property type="entry name" value="RVT_3"/>
    <property type="match status" value="1"/>
</dbReference>
<dbReference type="Proteomes" id="UP000288805">
    <property type="component" value="Unassembled WGS sequence"/>
</dbReference>
<dbReference type="InterPro" id="IPR000477">
    <property type="entry name" value="RT_dom"/>
</dbReference>